<dbReference type="AlphaFoldDB" id="G4Q9E6"/>
<dbReference type="GO" id="GO:0005524">
    <property type="term" value="F:ATP binding"/>
    <property type="evidence" value="ECO:0007669"/>
    <property type="project" value="UniProtKB-UniRule"/>
</dbReference>
<keyword evidence="3 5" id="KW-0347">Helicase</keyword>
<dbReference type="OrthoDB" id="5298826at2"/>
<dbReference type="SUPFAM" id="SSF52540">
    <property type="entry name" value="P-loop containing nucleoside triphosphate hydrolases"/>
    <property type="match status" value="1"/>
</dbReference>
<dbReference type="PANTHER" id="PTHR11070:SF63">
    <property type="entry name" value="DNA HELICASE IV"/>
    <property type="match status" value="1"/>
</dbReference>
<reference key="1">
    <citation type="submission" date="2011-09" db="EMBL/GenBank/DDBJ databases">
        <title>Genomic characterization of the Taylorella genus.</title>
        <authorList>
            <person name="Hebert L."/>
            <person name="Moumen B."/>
            <person name="Pons N."/>
            <person name="Duquesne F."/>
            <person name="Breuil M.-F."/>
            <person name="Goux D."/>
            <person name="Batto J.-M."/>
            <person name="Renault P."/>
            <person name="Laugier C."/>
            <person name="Petry S."/>
        </authorList>
    </citation>
    <scope>NUCLEOTIDE SEQUENCE</scope>
    <source>
        <strain>MCE3</strain>
    </source>
</reference>
<dbReference type="RefSeq" id="WP_014111380.1">
    <property type="nucleotide sequence ID" value="NC_016043.1"/>
</dbReference>
<proteinExistence type="predicted"/>
<keyword evidence="8" id="KW-1185">Reference proteome</keyword>
<keyword evidence="4 5" id="KW-0067">ATP-binding</keyword>
<dbReference type="PROSITE" id="PS51198">
    <property type="entry name" value="UVRD_HELICASE_ATP_BIND"/>
    <property type="match status" value="1"/>
</dbReference>
<protein>
    <submittedName>
        <fullName evidence="7">DNA helicase IV</fullName>
    </submittedName>
</protein>
<dbReference type="GO" id="GO:0005829">
    <property type="term" value="C:cytosol"/>
    <property type="evidence" value="ECO:0007669"/>
    <property type="project" value="TreeGrafter"/>
</dbReference>
<dbReference type="HOGENOM" id="CLU_006494_1_1_4"/>
<feature type="binding site" evidence="5">
    <location>
        <begin position="29"/>
        <end position="36"/>
    </location>
    <ligand>
        <name>ATP</name>
        <dbReference type="ChEBI" id="CHEBI:30616"/>
    </ligand>
</feature>
<evidence type="ECO:0000256" key="5">
    <source>
        <dbReference type="PROSITE-ProRule" id="PRU00560"/>
    </source>
</evidence>
<dbReference type="GO" id="GO:0016787">
    <property type="term" value="F:hydrolase activity"/>
    <property type="evidence" value="ECO:0007669"/>
    <property type="project" value="UniProtKB-UniRule"/>
</dbReference>
<dbReference type="InterPro" id="IPR000212">
    <property type="entry name" value="DNA_helicase_UvrD/REP"/>
</dbReference>
<dbReference type="InterPro" id="IPR027417">
    <property type="entry name" value="P-loop_NTPase"/>
</dbReference>
<accession>G4Q9E6</accession>
<dbReference type="GO" id="GO:0043138">
    <property type="term" value="F:3'-5' DNA helicase activity"/>
    <property type="evidence" value="ECO:0007669"/>
    <property type="project" value="TreeGrafter"/>
</dbReference>
<name>G4Q9E6_TAYAM</name>
<evidence type="ECO:0000313" key="7">
    <source>
        <dbReference type="EMBL" id="AEP36483.1"/>
    </source>
</evidence>
<dbReference type="EMBL" id="CP003059">
    <property type="protein sequence ID" value="AEP36483.1"/>
    <property type="molecule type" value="Genomic_DNA"/>
</dbReference>
<reference evidence="7 8" key="2">
    <citation type="journal article" date="2012" name="PLoS ONE">
        <title>Genomic characterization of the taylorella genus.</title>
        <authorList>
            <person name="Hebert L."/>
            <person name="Moumen B."/>
            <person name="Pons N."/>
            <person name="Duquesne F."/>
            <person name="Breuil M.F."/>
            <person name="Goux D."/>
            <person name="Batto J.M."/>
            <person name="Laugier C."/>
            <person name="Renault P."/>
            <person name="Petry S."/>
        </authorList>
    </citation>
    <scope>NUCLEOTIDE SEQUENCE [LARGE SCALE GENOMIC DNA]</scope>
    <source>
        <strain evidence="7 8">MCE3</strain>
    </source>
</reference>
<dbReference type="GO" id="GO:0000725">
    <property type="term" value="P:recombinational repair"/>
    <property type="evidence" value="ECO:0007669"/>
    <property type="project" value="TreeGrafter"/>
</dbReference>
<feature type="domain" description="UvrD-like helicase ATP-binding" evidence="6">
    <location>
        <begin position="8"/>
        <end position="422"/>
    </location>
</feature>
<dbReference type="Proteomes" id="UP000009284">
    <property type="component" value="Chromosome"/>
</dbReference>
<dbReference type="PANTHER" id="PTHR11070">
    <property type="entry name" value="UVRD / RECB / PCRA DNA HELICASE FAMILY MEMBER"/>
    <property type="match status" value="1"/>
</dbReference>
<dbReference type="Pfam" id="PF00580">
    <property type="entry name" value="UvrD-helicase"/>
    <property type="match status" value="1"/>
</dbReference>
<dbReference type="eggNOG" id="COG1074">
    <property type="taxonomic scope" value="Bacteria"/>
</dbReference>
<dbReference type="GO" id="GO:0003677">
    <property type="term" value="F:DNA binding"/>
    <property type="evidence" value="ECO:0007669"/>
    <property type="project" value="InterPro"/>
</dbReference>
<dbReference type="STRING" id="1008459.TASI_0712"/>
<dbReference type="eggNOG" id="COG0210">
    <property type="taxonomic scope" value="Bacteria"/>
</dbReference>
<evidence type="ECO:0000256" key="2">
    <source>
        <dbReference type="ARBA" id="ARBA00022801"/>
    </source>
</evidence>
<gene>
    <name evidence="7" type="ordered locus">TASI_0712</name>
</gene>
<evidence type="ECO:0000256" key="1">
    <source>
        <dbReference type="ARBA" id="ARBA00022741"/>
    </source>
</evidence>
<keyword evidence="1 5" id="KW-0547">Nucleotide-binding</keyword>
<dbReference type="InterPro" id="IPR014016">
    <property type="entry name" value="UvrD-like_ATP-bd"/>
</dbReference>
<evidence type="ECO:0000256" key="4">
    <source>
        <dbReference type="ARBA" id="ARBA00022840"/>
    </source>
</evidence>
<dbReference type="Gene3D" id="3.40.50.300">
    <property type="entry name" value="P-loop containing nucleotide triphosphate hydrolases"/>
    <property type="match status" value="3"/>
</dbReference>
<evidence type="ECO:0000313" key="8">
    <source>
        <dbReference type="Proteomes" id="UP000009284"/>
    </source>
</evidence>
<dbReference type="KEGG" id="tas:TASI_0712"/>
<evidence type="ECO:0000259" key="6">
    <source>
        <dbReference type="PROSITE" id="PS51198"/>
    </source>
</evidence>
<organism evidence="7 8">
    <name type="scientific">Taylorella asinigenitalis (strain MCE3)</name>
    <dbReference type="NCBI Taxonomy" id="1008459"/>
    <lineage>
        <taxon>Bacteria</taxon>
        <taxon>Pseudomonadati</taxon>
        <taxon>Pseudomonadota</taxon>
        <taxon>Betaproteobacteria</taxon>
        <taxon>Burkholderiales</taxon>
        <taxon>Alcaligenaceae</taxon>
        <taxon>Taylorella</taxon>
    </lineage>
</organism>
<evidence type="ECO:0000256" key="3">
    <source>
        <dbReference type="ARBA" id="ARBA00022806"/>
    </source>
</evidence>
<keyword evidence="2 5" id="KW-0378">Hydrolase</keyword>
<sequence>MNIKDLKSKLTKKQYEAASTSSQNMLLLAGAGTGKTSTIIGRVIYLCEYLKVPASEILMLAFGKDAALEMQERLSQIESLQDIEVRTFHSLGLSIVSSVEGSMPKLTSLSEDKNLENFISNQVFCDKDRLIEYFNFYENDFSDYDFKNAKKIWRSLNDDFFDDPVRLIVANILYLRGIRYISNCLFEKDIYLNKKYNPYEIAFFLPDFNTYLGYQDSPQEKQLHIKYGTHYIDLEFCGNASSPYHFANEIKNLCKNNGWGEEEKFRINSIGRVKTLSKLLIDVFLFVKSNPNESFENWGAKKKFLGLWAKEIYKKYLYLLESSNEIDFDKMIVKSSEYVKSKKYVHSWKYILVDEFQDISKSRFNLLKGLIDQDKDISLFCVGDDWQTIYQFAGSELKYIRNLDQYLSNLNILALDRTFRFHTALANLSSKFVQQNPNQYKKNIESHKSFNGHCVTLLEYDIDLWILLNHINRNATSSKTCLILSRFNYQLPLPPKIECLNNQFDKLIIKTATIHKSKGREADYVILLNVESGEMGLPSEKESEIELYCSDEKYPHAQERRVFYVAITRAKEHVFIYYSNEKKSPFIEEILKEEQYVKLWNKTETSQNFIASVND</sequence>